<feature type="transmembrane region" description="Helical" evidence="2">
    <location>
        <begin position="170"/>
        <end position="192"/>
    </location>
</feature>
<feature type="transmembrane region" description="Helical" evidence="2">
    <location>
        <begin position="213"/>
        <end position="246"/>
    </location>
</feature>
<feature type="transmembrane region" description="Helical" evidence="2">
    <location>
        <begin position="114"/>
        <end position="138"/>
    </location>
</feature>
<dbReference type="Proteomes" id="UP000632535">
    <property type="component" value="Unassembled WGS sequence"/>
</dbReference>
<keyword evidence="5" id="KW-1185">Reference proteome</keyword>
<protein>
    <recommendedName>
        <fullName evidence="3">Glycerophosphoryl diester phosphodiesterase membrane domain-containing protein</fullName>
    </recommendedName>
</protein>
<gene>
    <name evidence="4" type="ORF">GCM10007368_22620</name>
</gene>
<comment type="caution">
    <text evidence="4">The sequence shown here is derived from an EMBL/GenBank/DDBJ whole genome shotgun (WGS) entry which is preliminary data.</text>
</comment>
<proteinExistence type="predicted"/>
<feature type="region of interest" description="Disordered" evidence="1">
    <location>
        <begin position="1"/>
        <end position="85"/>
    </location>
</feature>
<organism evidence="4 5">
    <name type="scientific">Isoptericola cucumis</name>
    <dbReference type="NCBI Taxonomy" id="1776856"/>
    <lineage>
        <taxon>Bacteria</taxon>
        <taxon>Bacillati</taxon>
        <taxon>Actinomycetota</taxon>
        <taxon>Actinomycetes</taxon>
        <taxon>Micrococcales</taxon>
        <taxon>Promicromonosporaceae</taxon>
        <taxon>Isoptericola</taxon>
    </lineage>
</organism>
<keyword evidence="2" id="KW-0812">Transmembrane</keyword>
<evidence type="ECO:0000256" key="1">
    <source>
        <dbReference type="SAM" id="MobiDB-lite"/>
    </source>
</evidence>
<feature type="domain" description="Glycerophosphoryl diester phosphodiesterase membrane" evidence="3">
    <location>
        <begin position="257"/>
        <end position="383"/>
    </location>
</feature>
<keyword evidence="2" id="KW-0472">Membrane</keyword>
<feature type="transmembrane region" description="Helical" evidence="2">
    <location>
        <begin position="252"/>
        <end position="283"/>
    </location>
</feature>
<keyword evidence="2" id="KW-1133">Transmembrane helix</keyword>
<dbReference type="Pfam" id="PF10110">
    <property type="entry name" value="GPDPase_memb"/>
    <property type="match status" value="1"/>
</dbReference>
<evidence type="ECO:0000256" key="2">
    <source>
        <dbReference type="SAM" id="Phobius"/>
    </source>
</evidence>
<feature type="transmembrane region" description="Helical" evidence="2">
    <location>
        <begin position="304"/>
        <end position="329"/>
    </location>
</feature>
<feature type="compositionally biased region" description="Pro residues" evidence="1">
    <location>
        <begin position="17"/>
        <end position="37"/>
    </location>
</feature>
<evidence type="ECO:0000313" key="5">
    <source>
        <dbReference type="Proteomes" id="UP000632535"/>
    </source>
</evidence>
<evidence type="ECO:0000313" key="4">
    <source>
        <dbReference type="EMBL" id="GGI08730.1"/>
    </source>
</evidence>
<reference evidence="5" key="1">
    <citation type="journal article" date="2019" name="Int. J. Syst. Evol. Microbiol.">
        <title>The Global Catalogue of Microorganisms (GCM) 10K type strain sequencing project: providing services to taxonomists for standard genome sequencing and annotation.</title>
        <authorList>
            <consortium name="The Broad Institute Genomics Platform"/>
            <consortium name="The Broad Institute Genome Sequencing Center for Infectious Disease"/>
            <person name="Wu L."/>
            <person name="Ma J."/>
        </authorList>
    </citation>
    <scope>NUCLEOTIDE SEQUENCE [LARGE SCALE GENOMIC DNA]</scope>
    <source>
        <strain evidence="5">CCM 8653</strain>
    </source>
</reference>
<name>A0ABQ2B994_9MICO</name>
<accession>A0ABQ2B994</accession>
<dbReference type="EMBL" id="BMDG01000007">
    <property type="protein sequence ID" value="GGI08730.1"/>
    <property type="molecule type" value="Genomic_DNA"/>
</dbReference>
<dbReference type="PANTHER" id="PTHR33133:SF1">
    <property type="entry name" value="EXPRESSED PROTEIN-RELATED"/>
    <property type="match status" value="1"/>
</dbReference>
<dbReference type="RefSeq" id="WP_188523817.1">
    <property type="nucleotide sequence ID" value="NZ_BMDG01000007.1"/>
</dbReference>
<feature type="compositionally biased region" description="Pro residues" evidence="1">
    <location>
        <begin position="1"/>
        <end position="10"/>
    </location>
</feature>
<evidence type="ECO:0000259" key="3">
    <source>
        <dbReference type="Pfam" id="PF10110"/>
    </source>
</evidence>
<feature type="transmembrane region" description="Helical" evidence="2">
    <location>
        <begin position="349"/>
        <end position="376"/>
    </location>
</feature>
<dbReference type="PANTHER" id="PTHR33133">
    <property type="entry name" value="OS08G0107100 PROTEIN-RELATED"/>
    <property type="match status" value="1"/>
</dbReference>
<feature type="compositionally biased region" description="Gly residues" evidence="1">
    <location>
        <begin position="39"/>
        <end position="69"/>
    </location>
</feature>
<dbReference type="InterPro" id="IPR018476">
    <property type="entry name" value="GlyceroP-diester-Pdiesterase_M"/>
</dbReference>
<sequence>MSTPDQPAPPSGWGDAPQPPRYGQPGPDAAPPGPPPGQHGQGQYGGGQYGQGQHGGQHGQGQYGGGQPGPGAPNPYGSPYGPQAAKPGIVPLRPLTLGEIYDGAFSAIRHNPGVMLGVATLVLLVATVLGVLVGQLVVPSLAATFGSVTAEEPELAGFDTMYAQVVATSLGSLVTVLLAAPVVEGILTVSVSQSVIGRKLTVREVWSRVRPRVGVLIGWALLRTLGVIVLMAVWTLVLVLVIVGLGEQATGAAVALTVLMILVLIAGAVWFGVRLGLVAPALALEGRGLGTTLARAWRLTRGSFWRLFGIYLLASIIVNVASSIITYPIQLGSGFLSTSGTGAATLGTVLTLVLATVISTAITTIFLSSVVAILYIDVRMRREGLDVQLATAAAQPQAGGPSGTTR</sequence>